<proteinExistence type="predicted"/>
<keyword evidence="1" id="KW-0812">Transmembrane</keyword>
<comment type="caution">
    <text evidence="2">The sequence shown here is derived from an EMBL/GenBank/DDBJ whole genome shotgun (WGS) entry which is preliminary data.</text>
</comment>
<keyword evidence="1" id="KW-1133">Transmembrane helix</keyword>
<keyword evidence="1" id="KW-0472">Membrane</keyword>
<organism evidence="2 3">
    <name type="scientific">Naumannella cuiyingiana</name>
    <dbReference type="NCBI Taxonomy" id="1347891"/>
    <lineage>
        <taxon>Bacteria</taxon>
        <taxon>Bacillati</taxon>
        <taxon>Actinomycetota</taxon>
        <taxon>Actinomycetes</taxon>
        <taxon>Propionibacteriales</taxon>
        <taxon>Propionibacteriaceae</taxon>
        <taxon>Naumannella</taxon>
    </lineage>
</organism>
<evidence type="ECO:0000256" key="1">
    <source>
        <dbReference type="SAM" id="Phobius"/>
    </source>
</evidence>
<dbReference type="AlphaFoldDB" id="A0A7Z0DBV0"/>
<protein>
    <submittedName>
        <fullName evidence="2">Uncharacterized protein</fullName>
    </submittedName>
</protein>
<dbReference type="Proteomes" id="UP000527616">
    <property type="component" value="Unassembled WGS sequence"/>
</dbReference>
<gene>
    <name evidence="2" type="ORF">GGQ54_003348</name>
</gene>
<sequence>MIDDVNPERPPGFEQFTTIINYVAWAAIIICVLGFVVSAARLGIAYRNGEMEGAKGLVLALVACVIIGGAAGIIEQFT</sequence>
<feature type="transmembrane region" description="Helical" evidence="1">
    <location>
        <begin position="56"/>
        <end position="74"/>
    </location>
</feature>
<feature type="transmembrane region" description="Helical" evidence="1">
    <location>
        <begin position="20"/>
        <end position="44"/>
    </location>
</feature>
<keyword evidence="3" id="KW-1185">Reference proteome</keyword>
<accession>A0A7Z0DBV0</accession>
<dbReference type="RefSeq" id="WP_179446711.1">
    <property type="nucleotide sequence ID" value="NZ_JACBZS010000002.1"/>
</dbReference>
<dbReference type="EMBL" id="JACBZS010000002">
    <property type="protein sequence ID" value="NYI72734.1"/>
    <property type="molecule type" value="Genomic_DNA"/>
</dbReference>
<evidence type="ECO:0000313" key="2">
    <source>
        <dbReference type="EMBL" id="NYI72734.1"/>
    </source>
</evidence>
<evidence type="ECO:0000313" key="3">
    <source>
        <dbReference type="Proteomes" id="UP000527616"/>
    </source>
</evidence>
<reference evidence="2 3" key="1">
    <citation type="submission" date="2020-07" db="EMBL/GenBank/DDBJ databases">
        <title>Sequencing the genomes of 1000 actinobacteria strains.</title>
        <authorList>
            <person name="Klenk H.-P."/>
        </authorList>
    </citation>
    <scope>NUCLEOTIDE SEQUENCE [LARGE SCALE GENOMIC DNA]</scope>
    <source>
        <strain evidence="2 3">DSM 103164</strain>
    </source>
</reference>
<name>A0A7Z0DBV0_9ACTN</name>